<evidence type="ECO:0000313" key="3">
    <source>
        <dbReference type="EMBL" id="RPA65413.1"/>
    </source>
</evidence>
<dbReference type="SUPFAM" id="SSF50475">
    <property type="entry name" value="FMN-binding split barrel"/>
    <property type="match status" value="1"/>
</dbReference>
<dbReference type="Proteomes" id="UP000267536">
    <property type="component" value="Unassembled WGS sequence"/>
</dbReference>
<reference evidence="3 4" key="1">
    <citation type="submission" date="2018-11" db="EMBL/GenBank/DDBJ databases">
        <title>Draft genome sequence of Gordonia sp. RS15-1S isolated from rice stems.</title>
        <authorList>
            <person name="Muangham S."/>
        </authorList>
    </citation>
    <scope>NUCLEOTIDE SEQUENCE [LARGE SCALE GENOMIC DNA]</scope>
    <source>
        <strain evidence="3 4">RS15-1S</strain>
    </source>
</reference>
<dbReference type="InterPro" id="IPR019967">
    <property type="entry name" value="F420-dep_enz_PPOX_Rv0121"/>
</dbReference>
<evidence type="ECO:0000313" key="4">
    <source>
        <dbReference type="Proteomes" id="UP000267536"/>
    </source>
</evidence>
<protein>
    <submittedName>
        <fullName evidence="3">TIGR03668 family PPOX class F420-dependent oxidoreductase</fullName>
    </submittedName>
</protein>
<dbReference type="Gene3D" id="2.30.110.10">
    <property type="entry name" value="Electron Transport, Fmn-binding Protein, Chain A"/>
    <property type="match status" value="1"/>
</dbReference>
<dbReference type="NCBIfam" id="TIGR03668">
    <property type="entry name" value="Rv0121_F420"/>
    <property type="match status" value="1"/>
</dbReference>
<organism evidence="3 4">
    <name type="scientific">Gordonia oryzae</name>
    <dbReference type="NCBI Taxonomy" id="2487349"/>
    <lineage>
        <taxon>Bacteria</taxon>
        <taxon>Bacillati</taxon>
        <taxon>Actinomycetota</taxon>
        <taxon>Actinomycetes</taxon>
        <taxon>Mycobacteriales</taxon>
        <taxon>Gordoniaceae</taxon>
        <taxon>Gordonia</taxon>
    </lineage>
</organism>
<accession>A0A3N4GR55</accession>
<dbReference type="PANTHER" id="PTHR35176:SF2">
    <property type="entry name" value="F420H(2)-DEPENDENT REDUCTASE RV1155"/>
    <property type="match status" value="1"/>
</dbReference>
<dbReference type="GO" id="GO:0016627">
    <property type="term" value="F:oxidoreductase activity, acting on the CH-CH group of donors"/>
    <property type="evidence" value="ECO:0007669"/>
    <property type="project" value="TreeGrafter"/>
</dbReference>
<dbReference type="EMBL" id="RKMH01000003">
    <property type="protein sequence ID" value="RPA65413.1"/>
    <property type="molecule type" value="Genomic_DNA"/>
</dbReference>
<gene>
    <name evidence="3" type="ORF">EF294_05655</name>
</gene>
<dbReference type="InterPro" id="IPR012349">
    <property type="entry name" value="Split_barrel_FMN-bd"/>
</dbReference>
<dbReference type="InterPro" id="IPR011576">
    <property type="entry name" value="Pyridox_Oxase_N"/>
</dbReference>
<dbReference type="GO" id="GO:0005829">
    <property type="term" value="C:cytosol"/>
    <property type="evidence" value="ECO:0007669"/>
    <property type="project" value="TreeGrafter"/>
</dbReference>
<proteinExistence type="predicted"/>
<dbReference type="AlphaFoldDB" id="A0A3N4GR55"/>
<name>A0A3N4GR55_9ACTN</name>
<evidence type="ECO:0000256" key="1">
    <source>
        <dbReference type="ARBA" id="ARBA00023002"/>
    </source>
</evidence>
<evidence type="ECO:0000259" key="2">
    <source>
        <dbReference type="Pfam" id="PF01243"/>
    </source>
</evidence>
<dbReference type="GO" id="GO:0070967">
    <property type="term" value="F:coenzyme F420 binding"/>
    <property type="evidence" value="ECO:0007669"/>
    <property type="project" value="TreeGrafter"/>
</dbReference>
<keyword evidence="4" id="KW-1185">Reference proteome</keyword>
<feature type="domain" description="Pyridoxamine 5'-phosphate oxidase N-terminal" evidence="2">
    <location>
        <begin position="9"/>
        <end position="134"/>
    </location>
</feature>
<dbReference type="PANTHER" id="PTHR35176">
    <property type="entry name" value="HEME OXYGENASE HI_0854-RELATED"/>
    <property type="match status" value="1"/>
</dbReference>
<dbReference type="InterPro" id="IPR052019">
    <property type="entry name" value="F420H2_bilvrd_red/Heme_oxyg"/>
</dbReference>
<dbReference type="OrthoDB" id="9812086at2"/>
<comment type="caution">
    <text evidence="3">The sequence shown here is derived from an EMBL/GenBank/DDBJ whole genome shotgun (WGS) entry which is preliminary data.</text>
</comment>
<sequence length="145" mass="16307">MSLGTGYVRAFAAARVARLATARADGTPHLVPIVFALDDERLVTCVDHKPKRSQALRRLANIEENPRVSVLVDHYSDEWKELWWVRVDGHAVIVDAATEQGTKAITALARKYPQYREHRPHGAVIIVTGLRWHHWSTQTGAVSPR</sequence>
<dbReference type="RefSeq" id="WP_123926497.1">
    <property type="nucleotide sequence ID" value="NZ_JBPSDP010000003.1"/>
</dbReference>
<keyword evidence="1" id="KW-0560">Oxidoreductase</keyword>
<dbReference type="Pfam" id="PF01243">
    <property type="entry name" value="PNPOx_N"/>
    <property type="match status" value="1"/>
</dbReference>